<feature type="transmembrane region" description="Helical" evidence="1">
    <location>
        <begin position="174"/>
        <end position="195"/>
    </location>
</feature>
<dbReference type="STRING" id="3775.A0A1Q3C5S3"/>
<evidence type="ECO:0000256" key="1">
    <source>
        <dbReference type="SAM" id="Phobius"/>
    </source>
</evidence>
<dbReference type="InterPro" id="IPR039324">
    <property type="entry name" value="SHW1"/>
</dbReference>
<evidence type="ECO:0000313" key="3">
    <source>
        <dbReference type="Proteomes" id="UP000187406"/>
    </source>
</evidence>
<reference evidence="3" key="1">
    <citation type="submission" date="2016-04" db="EMBL/GenBank/DDBJ databases">
        <title>Cephalotus genome sequencing.</title>
        <authorList>
            <person name="Fukushima K."/>
            <person name="Hasebe M."/>
            <person name="Fang X."/>
        </authorList>
    </citation>
    <scope>NUCLEOTIDE SEQUENCE [LARGE SCALE GENOMIC DNA]</scope>
    <source>
        <strain evidence="3">cv. St1</strain>
    </source>
</reference>
<keyword evidence="3" id="KW-1185">Reference proteome</keyword>
<organism evidence="2 3">
    <name type="scientific">Cephalotus follicularis</name>
    <name type="common">Albany pitcher plant</name>
    <dbReference type="NCBI Taxonomy" id="3775"/>
    <lineage>
        <taxon>Eukaryota</taxon>
        <taxon>Viridiplantae</taxon>
        <taxon>Streptophyta</taxon>
        <taxon>Embryophyta</taxon>
        <taxon>Tracheophyta</taxon>
        <taxon>Spermatophyta</taxon>
        <taxon>Magnoliopsida</taxon>
        <taxon>eudicotyledons</taxon>
        <taxon>Gunneridae</taxon>
        <taxon>Pentapetalae</taxon>
        <taxon>rosids</taxon>
        <taxon>fabids</taxon>
        <taxon>Oxalidales</taxon>
        <taxon>Cephalotaceae</taxon>
        <taxon>Cephalotus</taxon>
    </lineage>
</organism>
<dbReference type="PANTHER" id="PTHR35474:SF3">
    <property type="entry name" value="PROTEIN SHORT HYPOCOTYL IN WHITE LIGHT 1"/>
    <property type="match status" value="1"/>
</dbReference>
<dbReference type="OrthoDB" id="1741000at2759"/>
<sequence>MGGAATLSLTCINPSSSYNTDVTSLSFHCHFHSKTPIRVIFHGHVCQPICHFTCKTTTTTCLLMGHAISKLNNSVGEEDDGIGEGFVDGNDMIEDESEEDDTESSVDLLIRFLLSMFKKVSRRAKKASLSILPAAISPQLVKSLTVDVYFAVDGVLLLALLSIVKSLLEVVCTLGGTVFVVILLLRVIWAAISYFQLSGKSFNEGGSSFGTAQAVI</sequence>
<dbReference type="Proteomes" id="UP000187406">
    <property type="component" value="Unassembled WGS sequence"/>
</dbReference>
<comment type="caution">
    <text evidence="2">The sequence shown here is derived from an EMBL/GenBank/DDBJ whole genome shotgun (WGS) entry which is preliminary data.</text>
</comment>
<dbReference type="GO" id="GO:0010100">
    <property type="term" value="P:negative regulation of photomorphogenesis"/>
    <property type="evidence" value="ECO:0007669"/>
    <property type="project" value="InterPro"/>
</dbReference>
<dbReference type="PANTHER" id="PTHR35474">
    <property type="entry name" value="ATP PHOSPHORIBOSYLTRANSFERASE REGULATORY SUBUNIT"/>
    <property type="match status" value="1"/>
</dbReference>
<dbReference type="EMBL" id="BDDD01001395">
    <property type="protein sequence ID" value="GAV75597.1"/>
    <property type="molecule type" value="Genomic_DNA"/>
</dbReference>
<dbReference type="GO" id="GO:0009787">
    <property type="term" value="P:regulation of abscisic acid-activated signaling pathway"/>
    <property type="evidence" value="ECO:0007669"/>
    <property type="project" value="InterPro"/>
</dbReference>
<gene>
    <name evidence="2" type="ORF">CFOL_v3_19075</name>
</gene>
<dbReference type="InParanoid" id="A0A1Q3C5S3"/>
<keyword evidence="1" id="KW-0812">Transmembrane</keyword>
<feature type="transmembrane region" description="Helical" evidence="1">
    <location>
        <begin position="148"/>
        <end position="168"/>
    </location>
</feature>
<dbReference type="AlphaFoldDB" id="A0A1Q3C5S3"/>
<keyword evidence="1" id="KW-0472">Membrane</keyword>
<proteinExistence type="predicted"/>
<accession>A0A1Q3C5S3</accession>
<protein>
    <submittedName>
        <fullName evidence="2">Uncharacterized protein</fullName>
    </submittedName>
</protein>
<keyword evidence="1" id="KW-1133">Transmembrane helix</keyword>
<name>A0A1Q3C5S3_CEPFO</name>
<evidence type="ECO:0000313" key="2">
    <source>
        <dbReference type="EMBL" id="GAV75597.1"/>
    </source>
</evidence>